<sequence>MPWDEVNITVNFLNDKFTFNQVYVKMEAKPDAKSVKGSVMWGNLETKSYVDLRPDLKNWLSLASPTLEVKDPSELDAVVTKTLGGPAFNQSNLDGLGLQGTYHEDQKRYIVSVKIGQSNFFQTSEIIFNVDMK</sequence>
<dbReference type="KEGG" id="sphh:SDAV_001783"/>
<dbReference type="AlphaFoldDB" id="A0A345DR95"/>
<reference evidence="2" key="1">
    <citation type="submission" date="2018-07" db="EMBL/GenBank/DDBJ databases">
        <title>Complete Genome Sequence of Spiroplasma phoeniceum.</title>
        <authorList>
            <person name="Davis R.E."/>
            <person name="Shao J.Y."/>
            <person name="Zhao Y."/>
            <person name="Silver A."/>
            <person name="Stump z."/>
            <person name="Gasparich G."/>
        </authorList>
    </citation>
    <scope>NUCLEOTIDE SEQUENCE [LARGE SCALE GENOMIC DNA]</scope>
    <source>
        <strain evidence="2">P40</strain>
    </source>
</reference>
<evidence type="ECO:0000313" key="1">
    <source>
        <dbReference type="EMBL" id="AXF96736.1"/>
    </source>
</evidence>
<protein>
    <submittedName>
        <fullName evidence="1">Uncharacterized protein</fullName>
    </submittedName>
</protein>
<evidence type="ECO:0000313" key="2">
    <source>
        <dbReference type="Proteomes" id="UP000253689"/>
    </source>
</evidence>
<keyword evidence="2" id="KW-1185">Reference proteome</keyword>
<organism evidence="1 2">
    <name type="scientific">Spiroplasma phoeniceum P40</name>
    <dbReference type="NCBI Taxonomy" id="1276259"/>
    <lineage>
        <taxon>Bacteria</taxon>
        <taxon>Bacillati</taxon>
        <taxon>Mycoplasmatota</taxon>
        <taxon>Mollicutes</taxon>
        <taxon>Entomoplasmatales</taxon>
        <taxon>Spiroplasmataceae</taxon>
        <taxon>Spiroplasma</taxon>
    </lineage>
</organism>
<dbReference type="Proteomes" id="UP000253689">
    <property type="component" value="Chromosome"/>
</dbReference>
<proteinExistence type="predicted"/>
<accession>A0A345DR95</accession>
<dbReference type="RefSeq" id="WP_245938351.1">
    <property type="nucleotide sequence ID" value="NZ_CP031088.1"/>
</dbReference>
<name>A0A345DR95_9MOLU</name>
<gene>
    <name evidence="1" type="ORF">SDAV_001783</name>
</gene>
<dbReference type="EMBL" id="CP031088">
    <property type="protein sequence ID" value="AXF96736.1"/>
    <property type="molecule type" value="Genomic_DNA"/>
</dbReference>